<accession>A0A942T0P8</accession>
<evidence type="ECO:0000259" key="6">
    <source>
        <dbReference type="Pfam" id="PF00441"/>
    </source>
</evidence>
<comment type="caution">
    <text evidence="8">The sequence shown here is derived from an EMBL/GenBank/DDBJ whole genome shotgun (WGS) entry which is preliminary data.</text>
</comment>
<evidence type="ECO:0000313" key="8">
    <source>
        <dbReference type="EMBL" id="MBS4184050.1"/>
    </source>
</evidence>
<keyword evidence="5" id="KW-0560">Oxidoreductase</keyword>
<dbReference type="InterPro" id="IPR046373">
    <property type="entry name" value="Acyl-CoA_Oxase/DH_mid-dom_sf"/>
</dbReference>
<feature type="domain" description="Acyl-CoA dehydrogenase/oxidase N-terminal" evidence="7">
    <location>
        <begin position="6"/>
        <end position="117"/>
    </location>
</feature>
<comment type="similarity">
    <text evidence="2">Belongs to the acyl-CoA dehydrogenase family.</text>
</comment>
<dbReference type="InterPro" id="IPR009075">
    <property type="entry name" value="AcylCo_DH/oxidase_C"/>
</dbReference>
<evidence type="ECO:0000313" key="9">
    <source>
        <dbReference type="EMBL" id="MCH6267288.1"/>
    </source>
</evidence>
<dbReference type="SUPFAM" id="SSF47203">
    <property type="entry name" value="Acyl-CoA dehydrogenase C-terminal domain-like"/>
    <property type="match status" value="1"/>
</dbReference>
<keyword evidence="10" id="KW-1185">Reference proteome</keyword>
<feature type="domain" description="Acyl-CoA dehydrogenase/oxidase C-terminal" evidence="6">
    <location>
        <begin position="227"/>
        <end position="366"/>
    </location>
</feature>
<dbReference type="Gene3D" id="2.40.110.10">
    <property type="entry name" value="Butyryl-CoA Dehydrogenase, subunit A, domain 2"/>
    <property type="match status" value="1"/>
</dbReference>
<dbReference type="EMBL" id="JAGYPE020000033">
    <property type="protein sequence ID" value="MCH6267288.1"/>
    <property type="molecule type" value="Genomic_DNA"/>
</dbReference>
<evidence type="ECO:0000259" key="7">
    <source>
        <dbReference type="Pfam" id="PF02771"/>
    </source>
</evidence>
<dbReference type="PANTHER" id="PTHR43884:SF20">
    <property type="entry name" value="ACYL-COA DEHYDROGENASE FADE28"/>
    <property type="match status" value="1"/>
</dbReference>
<gene>
    <name evidence="9" type="ORF">KHB02_017350</name>
    <name evidence="8" type="ORF">KHB02_21900</name>
</gene>
<protein>
    <submittedName>
        <fullName evidence="8">Acyl-CoA/acyl-ACP dehydrogenase</fullName>
    </submittedName>
</protein>
<dbReference type="Gene3D" id="1.10.540.10">
    <property type="entry name" value="Acyl-CoA dehydrogenase/oxidase, N-terminal domain"/>
    <property type="match status" value="1"/>
</dbReference>
<keyword evidence="4" id="KW-0274">FAD</keyword>
<dbReference type="Pfam" id="PF02771">
    <property type="entry name" value="Acyl-CoA_dh_N"/>
    <property type="match status" value="1"/>
</dbReference>
<proteinExistence type="inferred from homology"/>
<sequence length="378" mass="42175">MDFSLSQEQEMFRHSVRKFLDGHGQTNIARDFIKEEVKSFAKAFTGLADLGCTAITIPEKYEGAELGALDLVPVLEELGRALLPGLYLETVAFAAPLIEKYGTEQQRQKYLPQIATGSRTVTLAWLEPKRGYHPDEVRTSAQTLGSSLVINGTKSLVPEGETADTYLLLVRSSDGIDGAGLSLVLLDREEINAATRKQKCFDETRQLAEITFENVAISTEQLLGEINQGWSILQEGLLHVNAALCSLMVGGMDRLVEMTTEYANIRVQFGQPIGRFQAIKHRIADMKTDLETARSLSYYANWTLETNAADREAAIFSARAFVTEAYIRIASHSIQIHGGIGFTEELDCQLYLKRARYYENYLGSIQQYKERAAVALNW</sequence>
<comment type="cofactor">
    <cofactor evidence="1">
        <name>FAD</name>
        <dbReference type="ChEBI" id="CHEBI:57692"/>
    </cofactor>
</comment>
<evidence type="ECO:0000256" key="5">
    <source>
        <dbReference type="ARBA" id="ARBA00023002"/>
    </source>
</evidence>
<dbReference type="InterPro" id="IPR037069">
    <property type="entry name" value="AcylCoA_DH/ox_N_sf"/>
</dbReference>
<evidence type="ECO:0000256" key="2">
    <source>
        <dbReference type="ARBA" id="ARBA00009347"/>
    </source>
</evidence>
<organism evidence="8">
    <name type="scientific">Neobacillus citreus</name>
    <dbReference type="NCBI Taxonomy" id="2833578"/>
    <lineage>
        <taxon>Bacteria</taxon>
        <taxon>Bacillati</taxon>
        <taxon>Bacillota</taxon>
        <taxon>Bacilli</taxon>
        <taxon>Bacillales</taxon>
        <taxon>Bacillaceae</taxon>
        <taxon>Neobacillus</taxon>
    </lineage>
</organism>
<dbReference type="EMBL" id="JAGYPE010000004">
    <property type="protein sequence ID" value="MBS4184050.1"/>
    <property type="molecule type" value="Genomic_DNA"/>
</dbReference>
<dbReference type="PANTHER" id="PTHR43884">
    <property type="entry name" value="ACYL-COA DEHYDROGENASE"/>
    <property type="match status" value="1"/>
</dbReference>
<dbReference type="AlphaFoldDB" id="A0A942T0P8"/>
<evidence type="ECO:0000256" key="3">
    <source>
        <dbReference type="ARBA" id="ARBA00022630"/>
    </source>
</evidence>
<name>A0A942T0P8_9BACI</name>
<dbReference type="InterPro" id="IPR013786">
    <property type="entry name" value="AcylCoA_DH/ox_N"/>
</dbReference>
<evidence type="ECO:0000256" key="4">
    <source>
        <dbReference type="ARBA" id="ARBA00022827"/>
    </source>
</evidence>
<evidence type="ECO:0000313" key="10">
    <source>
        <dbReference type="Proteomes" id="UP000677265"/>
    </source>
</evidence>
<dbReference type="Proteomes" id="UP000677265">
    <property type="component" value="Unassembled WGS sequence"/>
</dbReference>
<dbReference type="CDD" id="cd00567">
    <property type="entry name" value="ACAD"/>
    <property type="match status" value="1"/>
</dbReference>
<dbReference type="InterPro" id="IPR036250">
    <property type="entry name" value="AcylCo_DH-like_C"/>
</dbReference>
<dbReference type="RefSeq" id="WP_213143965.1">
    <property type="nucleotide sequence ID" value="NZ_JAGYPE020000033.1"/>
</dbReference>
<dbReference type="InterPro" id="IPR009100">
    <property type="entry name" value="AcylCoA_DH/oxidase_NM_dom_sf"/>
</dbReference>
<dbReference type="GO" id="GO:0050660">
    <property type="term" value="F:flavin adenine dinucleotide binding"/>
    <property type="evidence" value="ECO:0007669"/>
    <property type="project" value="InterPro"/>
</dbReference>
<dbReference type="GO" id="GO:0003995">
    <property type="term" value="F:acyl-CoA dehydrogenase activity"/>
    <property type="evidence" value="ECO:0007669"/>
    <property type="project" value="TreeGrafter"/>
</dbReference>
<keyword evidence="3" id="KW-0285">Flavoprotein</keyword>
<dbReference type="SUPFAM" id="SSF56645">
    <property type="entry name" value="Acyl-CoA dehydrogenase NM domain-like"/>
    <property type="match status" value="1"/>
</dbReference>
<evidence type="ECO:0000256" key="1">
    <source>
        <dbReference type="ARBA" id="ARBA00001974"/>
    </source>
</evidence>
<reference evidence="8" key="1">
    <citation type="submission" date="2021-05" db="EMBL/GenBank/DDBJ databases">
        <title>Novel Bacillus species.</title>
        <authorList>
            <person name="Liu G."/>
        </authorList>
    </citation>
    <scope>NUCLEOTIDE SEQUENCE</scope>
    <source>
        <strain evidence="8 10">FJAT-50051</strain>
    </source>
</reference>
<dbReference type="Pfam" id="PF00441">
    <property type="entry name" value="Acyl-CoA_dh_1"/>
    <property type="match status" value="1"/>
</dbReference>
<dbReference type="Gene3D" id="1.20.140.10">
    <property type="entry name" value="Butyryl-CoA Dehydrogenase, subunit A, domain 3"/>
    <property type="match status" value="1"/>
</dbReference>